<sequence length="385" mass="43114">MKIPSDEANKKLTIVSRGLLRVTNKEWESPKDHFERLGGHALDLLMIAASPGSATHWANRRALLLFDCFLRVIDESPISSAIVFATTRFQTLQMLFYGALGSESFIDTAETSRANLAYHFYTVLNRLAEATTIRLADYHQKVAGCIPEGFVQEFEKVELNDVQVRKLRPYLLIAKAGTEYNVLLNDMVPLLGEKFTDAFHDGLRTIARPKVKDTALRDFGTTFTQFACHRATNHQPISPKLLMDPAFVQILLVDFMEFHFMKMTRRKTAVQEGTLGSLQKLWSRYGGYWASLAGQKIVAAPSSAFPSGNPKLLSNDSVGHRKTKTDTAGNTTVITQKLLTAVPLHITDEEATRLVFEQLRADCSRRLKFDPPCRSNFDPGLGVAF</sequence>
<proteinExistence type="predicted"/>
<keyword evidence="2" id="KW-1185">Reference proteome</keyword>
<gene>
    <name evidence="1" type="ORF">ACFQNF_19350</name>
</gene>
<comment type="caution">
    <text evidence="1">The sequence shown here is derived from an EMBL/GenBank/DDBJ whole genome shotgun (WGS) entry which is preliminary data.</text>
</comment>
<dbReference type="RefSeq" id="WP_380189760.1">
    <property type="nucleotide sequence ID" value="NZ_JBHTBQ010000044.1"/>
</dbReference>
<organism evidence="1 2">
    <name type="scientific">Iodobacter arcticus</name>
    <dbReference type="NCBI Taxonomy" id="590593"/>
    <lineage>
        <taxon>Bacteria</taxon>
        <taxon>Pseudomonadati</taxon>
        <taxon>Pseudomonadota</taxon>
        <taxon>Betaproteobacteria</taxon>
        <taxon>Neisseriales</taxon>
        <taxon>Chitinibacteraceae</taxon>
        <taxon>Iodobacter</taxon>
    </lineage>
</organism>
<protein>
    <submittedName>
        <fullName evidence="1">Uncharacterized protein</fullName>
    </submittedName>
</protein>
<evidence type="ECO:0000313" key="2">
    <source>
        <dbReference type="Proteomes" id="UP001596473"/>
    </source>
</evidence>
<reference evidence="2" key="1">
    <citation type="journal article" date="2019" name="Int. J. Syst. Evol. Microbiol.">
        <title>The Global Catalogue of Microorganisms (GCM) 10K type strain sequencing project: providing services to taxonomists for standard genome sequencing and annotation.</title>
        <authorList>
            <consortium name="The Broad Institute Genomics Platform"/>
            <consortium name="The Broad Institute Genome Sequencing Center for Infectious Disease"/>
            <person name="Wu L."/>
            <person name="Ma J."/>
        </authorList>
    </citation>
    <scope>NUCLEOTIDE SEQUENCE [LARGE SCALE GENOMIC DNA]</scope>
    <source>
        <strain evidence="2">CCUG 62945</strain>
    </source>
</reference>
<evidence type="ECO:0000313" key="1">
    <source>
        <dbReference type="EMBL" id="MFC7422020.1"/>
    </source>
</evidence>
<accession>A0ABW2R2L2</accession>
<dbReference type="EMBL" id="JBHTBQ010000044">
    <property type="protein sequence ID" value="MFC7422020.1"/>
    <property type="molecule type" value="Genomic_DNA"/>
</dbReference>
<name>A0ABW2R2L2_9NEIS</name>
<dbReference type="Proteomes" id="UP001596473">
    <property type="component" value="Unassembled WGS sequence"/>
</dbReference>